<dbReference type="SUPFAM" id="SSF51621">
    <property type="entry name" value="Phosphoenolpyruvate/pyruvate domain"/>
    <property type="match status" value="1"/>
</dbReference>
<feature type="binding site" evidence="14">
    <location>
        <position position="781"/>
    </location>
    <ligand>
        <name>substrate</name>
    </ligand>
</feature>
<dbReference type="Gene3D" id="1.10.189.10">
    <property type="entry name" value="Pyruvate Phosphate Dikinase, domain 2"/>
    <property type="match status" value="1"/>
</dbReference>
<dbReference type="SUPFAM" id="SSF56059">
    <property type="entry name" value="Glutathione synthetase ATP-binding domain-like"/>
    <property type="match status" value="1"/>
</dbReference>
<sequence>MSQGKFVYFFGGGSAEGKAEMKDTLGGKGANLAEMTNLGIPVPPGFTISTDACELYYENNKAYPEYIVKEVEQHLKKLEAQMEMKLGDHDNPLLVSVRSGAAVSMPGMMDTVLNLGLNEKAVEGLAARSGNERFAWDAYRRFIQMFGDVVKGVPHHAFEGALESIKMEKNVENDNELDADDLKKVVSRYLSVYKDAVKEPFPQDPKVQLWAAIDAVFGSWKNERADKYRAINKIEGLKGTAVNVQSMVFGNFGETSGTGVCFSRDPSTGENYFYGEYLMNAQGEDVVAGIRTPEKLSTLQEGSPAVYAQLVEIKDKLENHYKDMQDMEFTIQDGKLYILQTRNGKRTGQAAVQIAVDLVKEKMIDKKEAIMRVAPAQLDQLLHPMIDPSVMKEIQPIAKGLNASPGAACGKIVFTAEDAEAWFLKGEQVILVRKETSPEDIGGMNVAQGILTSTGGMTSHAAVVARGMGTPCVAGCKELIINQENKTMSVGSKVFKEGNWCSLDGTDGLVYEGAIDLIQPELSGNLNEFLTWADDIRNSAKREGVADGFGIRANADLPVDALKGREFGAEGIGLCRTEHMFFDEEKLKSFRIMIVADSKERRVESLKKIMPLQTEDFEGIFRAMDGLPVNIRLLDPPLHEFVPRSKRDIAELADIIGISKEDLQVRLNSLEEQNPMLGHRGCRLGITYPEIYDMQVEAIARAAVKVQKEGIKVLPEIMIPLIGTYKEFIPLRENAEKILKSVFEETGITVEYQIGTMIEIPRAALTAEDIAKYADYFSFGTNDLTQMTFGYSRDDVGTFVPEYVNKKILKADPFQTLDQHGVGLLVELGVQRGRSTKANLKTSICGEHGGDPDSIDFCYRAGLNVVSCSPYRVPIARLAAAQAVIRN</sequence>
<dbReference type="Pfam" id="PF00391">
    <property type="entry name" value="PEP-utilizers"/>
    <property type="match status" value="1"/>
</dbReference>
<dbReference type="InterPro" id="IPR018274">
    <property type="entry name" value="PEP_util_AS"/>
</dbReference>
<dbReference type="Gene3D" id="1.20.80.30">
    <property type="match status" value="1"/>
</dbReference>
<organism evidence="19 20">
    <name type="scientific">Oceanispirochaeta crateris</name>
    <dbReference type="NCBI Taxonomy" id="2518645"/>
    <lineage>
        <taxon>Bacteria</taxon>
        <taxon>Pseudomonadati</taxon>
        <taxon>Spirochaetota</taxon>
        <taxon>Spirochaetia</taxon>
        <taxon>Spirochaetales</taxon>
        <taxon>Spirochaetaceae</taxon>
        <taxon>Oceanispirochaeta</taxon>
    </lineage>
</organism>
<keyword evidence="20" id="KW-1185">Reference proteome</keyword>
<dbReference type="GO" id="GO:0005524">
    <property type="term" value="F:ATP binding"/>
    <property type="evidence" value="ECO:0007669"/>
    <property type="project" value="UniProtKB-UniRule"/>
</dbReference>
<evidence type="ECO:0000259" key="18">
    <source>
        <dbReference type="Pfam" id="PF02896"/>
    </source>
</evidence>
<keyword evidence="10" id="KW-0067">ATP-binding</keyword>
<dbReference type="EC" id="2.7.9.1" evidence="4 12"/>
<dbReference type="InterPro" id="IPR000121">
    <property type="entry name" value="PEP_util_C"/>
</dbReference>
<dbReference type="Gene3D" id="3.20.20.60">
    <property type="entry name" value="Phosphoenolpyruvate-binding domains"/>
    <property type="match status" value="1"/>
</dbReference>
<feature type="binding site" evidence="14">
    <location>
        <position position="632"/>
    </location>
    <ligand>
        <name>substrate</name>
    </ligand>
</feature>
<evidence type="ECO:0000256" key="7">
    <source>
        <dbReference type="ARBA" id="ARBA00022723"/>
    </source>
</evidence>
<comment type="function">
    <text evidence="2">Catalyzes the reversible phosphorylation of pyruvate and phosphate.</text>
</comment>
<keyword evidence="19" id="KW-0670">Pyruvate</keyword>
<evidence type="ECO:0000256" key="10">
    <source>
        <dbReference type="ARBA" id="ARBA00022840"/>
    </source>
</evidence>
<evidence type="ECO:0000256" key="14">
    <source>
        <dbReference type="PIRSR" id="PIRSR000853-2"/>
    </source>
</evidence>
<dbReference type="Proteomes" id="UP000324209">
    <property type="component" value="Chromosome"/>
</dbReference>
<dbReference type="Gene3D" id="3.50.30.10">
    <property type="entry name" value="Phosphohistidine domain"/>
    <property type="match status" value="1"/>
</dbReference>
<comment type="similarity">
    <text evidence="3 12">Belongs to the PEP-utilizing enzyme family.</text>
</comment>
<evidence type="ECO:0000256" key="13">
    <source>
        <dbReference type="PIRSR" id="PIRSR000853-1"/>
    </source>
</evidence>
<dbReference type="PIRSF" id="PIRSF000853">
    <property type="entry name" value="PPDK"/>
    <property type="match status" value="1"/>
</dbReference>
<dbReference type="InterPro" id="IPR036637">
    <property type="entry name" value="Phosphohistidine_dom_sf"/>
</dbReference>
<evidence type="ECO:0000256" key="8">
    <source>
        <dbReference type="ARBA" id="ARBA00022741"/>
    </source>
</evidence>
<keyword evidence="8" id="KW-0547">Nucleotide-binding</keyword>
<dbReference type="Pfam" id="PF01326">
    <property type="entry name" value="PPDK_N"/>
    <property type="match status" value="2"/>
</dbReference>
<dbReference type="EMBL" id="CP036150">
    <property type="protein sequence ID" value="QEN07291.1"/>
    <property type="molecule type" value="Genomic_DNA"/>
</dbReference>
<feature type="domain" description="Pyruvate phosphate dikinase AMP/ATP-binding" evidence="17">
    <location>
        <begin position="308"/>
        <end position="361"/>
    </location>
</feature>
<dbReference type="InterPro" id="IPR040442">
    <property type="entry name" value="Pyrv_kinase-like_dom_sf"/>
</dbReference>
<dbReference type="RefSeq" id="WP_149485373.1">
    <property type="nucleotide sequence ID" value="NZ_CP036150.1"/>
</dbReference>
<reference evidence="19 20" key="1">
    <citation type="submission" date="2019-02" db="EMBL/GenBank/DDBJ databases">
        <title>Complete Genome Sequence and Methylome Analysis of free living Spirochaetas.</title>
        <authorList>
            <person name="Fomenkov A."/>
            <person name="Dubinina G."/>
            <person name="Leshcheva N."/>
            <person name="Mikheeva N."/>
            <person name="Grabovich M."/>
            <person name="Vincze T."/>
            <person name="Roberts R.J."/>
        </authorList>
    </citation>
    <scope>NUCLEOTIDE SEQUENCE [LARGE SCALE GENOMIC DNA]</scope>
    <source>
        <strain evidence="19 20">K2</strain>
    </source>
</reference>
<name>A0A5C1QI93_9SPIO</name>
<feature type="binding site" evidence="14">
    <location>
        <position position="576"/>
    </location>
    <ligand>
        <name>substrate</name>
    </ligand>
</feature>
<dbReference type="PROSITE" id="PS00742">
    <property type="entry name" value="PEP_ENZYMES_2"/>
    <property type="match status" value="1"/>
</dbReference>
<evidence type="ECO:0000256" key="3">
    <source>
        <dbReference type="ARBA" id="ARBA00007837"/>
    </source>
</evidence>
<evidence type="ECO:0000256" key="4">
    <source>
        <dbReference type="ARBA" id="ARBA00011994"/>
    </source>
</evidence>
<keyword evidence="7 15" id="KW-0479">Metal-binding</keyword>
<evidence type="ECO:0000256" key="6">
    <source>
        <dbReference type="ARBA" id="ARBA00022679"/>
    </source>
</evidence>
<keyword evidence="11 15" id="KW-0460">Magnesium</keyword>
<evidence type="ECO:0000256" key="2">
    <source>
        <dbReference type="ARBA" id="ARBA00003144"/>
    </source>
</evidence>
<dbReference type="PANTHER" id="PTHR22931:SF9">
    <property type="entry name" value="PYRUVATE, PHOSPHATE DIKINASE 1, CHLOROPLASTIC"/>
    <property type="match status" value="1"/>
</dbReference>
<feature type="domain" description="PEP-utilising enzyme mobile" evidence="16">
    <location>
        <begin position="427"/>
        <end position="508"/>
    </location>
</feature>
<dbReference type="SUPFAM" id="SSF52009">
    <property type="entry name" value="Phosphohistidine domain"/>
    <property type="match status" value="1"/>
</dbReference>
<feature type="binding site" evidence="14">
    <location>
        <position position="782"/>
    </location>
    <ligand>
        <name>substrate</name>
    </ligand>
</feature>
<evidence type="ECO:0000256" key="15">
    <source>
        <dbReference type="PIRSR" id="PIRSR000853-3"/>
    </source>
</evidence>
<dbReference type="AlphaFoldDB" id="A0A5C1QI93"/>
<feature type="binding site" evidence="14">
    <location>
        <position position="759"/>
    </location>
    <ligand>
        <name>substrate</name>
    </ligand>
</feature>
<gene>
    <name evidence="19" type="ORF">EXM22_04540</name>
</gene>
<feature type="active site" description="Tele-phosphohistidine intermediate" evidence="13">
    <location>
        <position position="460"/>
    </location>
</feature>
<evidence type="ECO:0000256" key="5">
    <source>
        <dbReference type="ARBA" id="ARBA00020138"/>
    </source>
</evidence>
<dbReference type="InterPro" id="IPR008279">
    <property type="entry name" value="PEP-util_enz_mobile_dom"/>
</dbReference>
<dbReference type="NCBIfam" id="TIGR01828">
    <property type="entry name" value="pyru_phos_dikin"/>
    <property type="match status" value="1"/>
</dbReference>
<dbReference type="InterPro" id="IPR023151">
    <property type="entry name" value="PEP_util_CS"/>
</dbReference>
<feature type="binding site" evidence="14">
    <location>
        <position position="783"/>
    </location>
    <ligand>
        <name>substrate</name>
    </ligand>
</feature>
<accession>A0A5C1QI93</accession>
<dbReference type="InterPro" id="IPR015813">
    <property type="entry name" value="Pyrv/PenolPyrv_kinase-like_dom"/>
</dbReference>
<feature type="binding site" evidence="14">
    <location>
        <position position="780"/>
    </location>
    <ligand>
        <name>substrate</name>
    </ligand>
</feature>
<evidence type="ECO:0000256" key="9">
    <source>
        <dbReference type="ARBA" id="ARBA00022777"/>
    </source>
</evidence>
<comment type="catalytic activity">
    <reaction evidence="12">
        <text>pyruvate + phosphate + ATP = phosphoenolpyruvate + AMP + diphosphate + H(+)</text>
        <dbReference type="Rhea" id="RHEA:10756"/>
        <dbReference type="ChEBI" id="CHEBI:15361"/>
        <dbReference type="ChEBI" id="CHEBI:15378"/>
        <dbReference type="ChEBI" id="CHEBI:30616"/>
        <dbReference type="ChEBI" id="CHEBI:33019"/>
        <dbReference type="ChEBI" id="CHEBI:43474"/>
        <dbReference type="ChEBI" id="CHEBI:58702"/>
        <dbReference type="ChEBI" id="CHEBI:456215"/>
        <dbReference type="EC" id="2.7.9.1"/>
    </reaction>
</comment>
<dbReference type="OrthoDB" id="9765468at2"/>
<dbReference type="NCBIfam" id="NF004531">
    <property type="entry name" value="PRK05878.1"/>
    <property type="match status" value="1"/>
</dbReference>
<dbReference type="InterPro" id="IPR013815">
    <property type="entry name" value="ATP_grasp_subdomain_1"/>
</dbReference>
<dbReference type="Gene3D" id="3.30.1490.20">
    <property type="entry name" value="ATP-grasp fold, A domain"/>
    <property type="match status" value="1"/>
</dbReference>
<dbReference type="PROSITE" id="PS00370">
    <property type="entry name" value="PEP_ENZYMES_PHOS_SITE"/>
    <property type="match status" value="1"/>
</dbReference>
<dbReference type="InterPro" id="IPR010121">
    <property type="entry name" value="Pyruvate_phosphate_dikinase"/>
</dbReference>
<keyword evidence="6 19" id="KW-0808">Transferase</keyword>
<comment type="cofactor">
    <cofactor evidence="1 12 15">
        <name>Mg(2+)</name>
        <dbReference type="ChEBI" id="CHEBI:18420"/>
    </cofactor>
</comment>
<evidence type="ECO:0000259" key="17">
    <source>
        <dbReference type="Pfam" id="PF01326"/>
    </source>
</evidence>
<evidence type="ECO:0000313" key="20">
    <source>
        <dbReference type="Proteomes" id="UP000324209"/>
    </source>
</evidence>
<dbReference type="GO" id="GO:0050242">
    <property type="term" value="F:pyruvate, phosphate dikinase activity"/>
    <property type="evidence" value="ECO:0007669"/>
    <property type="project" value="UniProtKB-UniRule"/>
</dbReference>
<feature type="binding site" evidence="15">
    <location>
        <position position="759"/>
    </location>
    <ligand>
        <name>Mg(2+)</name>
        <dbReference type="ChEBI" id="CHEBI:18420"/>
    </ligand>
</feature>
<dbReference type="KEGG" id="ock:EXM22_04540"/>
<evidence type="ECO:0000256" key="11">
    <source>
        <dbReference type="ARBA" id="ARBA00022842"/>
    </source>
</evidence>
<dbReference type="GO" id="GO:0016301">
    <property type="term" value="F:kinase activity"/>
    <property type="evidence" value="ECO:0007669"/>
    <property type="project" value="UniProtKB-UniRule"/>
</dbReference>
<dbReference type="InterPro" id="IPR002192">
    <property type="entry name" value="PPDK_AMP/ATP-bd"/>
</dbReference>
<evidence type="ECO:0000256" key="12">
    <source>
        <dbReference type="PIRNR" id="PIRNR000853"/>
    </source>
</evidence>
<keyword evidence="9 19" id="KW-0418">Kinase</keyword>
<dbReference type="Pfam" id="PF02896">
    <property type="entry name" value="PEP-utilizers_C"/>
    <property type="match status" value="1"/>
</dbReference>
<dbReference type="GO" id="GO:0046872">
    <property type="term" value="F:metal ion binding"/>
    <property type="evidence" value="ECO:0007669"/>
    <property type="project" value="UniProtKB-UniRule"/>
</dbReference>
<dbReference type="PANTHER" id="PTHR22931">
    <property type="entry name" value="PHOSPHOENOLPYRUVATE DIKINASE-RELATED"/>
    <property type="match status" value="1"/>
</dbReference>
<protein>
    <recommendedName>
        <fullName evidence="5 12">Pyruvate, phosphate dikinase</fullName>
        <ecNumber evidence="4 12">2.7.9.1</ecNumber>
    </recommendedName>
</protein>
<feature type="domain" description="PEP-utilising enzyme C-terminal" evidence="18">
    <location>
        <begin position="549"/>
        <end position="883"/>
    </location>
</feature>
<evidence type="ECO:0000259" key="16">
    <source>
        <dbReference type="Pfam" id="PF00391"/>
    </source>
</evidence>
<proteinExistence type="inferred from homology"/>
<feature type="active site" description="Proton donor" evidence="13">
    <location>
        <position position="845"/>
    </location>
</feature>
<evidence type="ECO:0000256" key="1">
    <source>
        <dbReference type="ARBA" id="ARBA00001946"/>
    </source>
</evidence>
<dbReference type="Gene3D" id="3.30.470.20">
    <property type="entry name" value="ATP-grasp fold, B domain"/>
    <property type="match status" value="1"/>
</dbReference>
<feature type="domain" description="Pyruvate phosphate dikinase AMP/ATP-binding" evidence="17">
    <location>
        <begin position="23"/>
        <end position="298"/>
    </location>
</feature>
<evidence type="ECO:0000313" key="19">
    <source>
        <dbReference type="EMBL" id="QEN07291.1"/>
    </source>
</evidence>
<feature type="binding site" evidence="15">
    <location>
        <position position="783"/>
    </location>
    <ligand>
        <name>Mg(2+)</name>
        <dbReference type="ChEBI" id="CHEBI:18420"/>
    </ligand>
</feature>